<evidence type="ECO:0000313" key="1">
    <source>
        <dbReference type="EMBL" id="CCF99945.1"/>
    </source>
</evidence>
<reference evidence="1" key="1">
    <citation type="journal article" date="2012" name="Environ. Microbiol.">
        <title>Genomic content of uncultured Bacteroidetes from contrasting oceanic provinces in the North Atlantic Ocean.</title>
        <authorList>
            <person name="Gomez-Pereira P.R."/>
            <person name="Schuler M."/>
            <person name="Fuchs B.M."/>
            <person name="Bennke C."/>
            <person name="Teeling H."/>
            <person name="Waldmann J."/>
            <person name="Richter M."/>
            <person name="Barbe V."/>
            <person name="Bataille E."/>
            <person name="Glockner F.O."/>
            <person name="Amann R."/>
        </authorList>
    </citation>
    <scope>NUCLEOTIDE SEQUENCE</scope>
</reference>
<dbReference type="NCBIfam" id="TIGR03514">
    <property type="entry name" value="GldB_lipo"/>
    <property type="match status" value="1"/>
</dbReference>
<dbReference type="EMBL" id="FO117594">
    <property type="protein sequence ID" value="CCF99945.1"/>
    <property type="molecule type" value="Genomic_DNA"/>
</dbReference>
<dbReference type="Pfam" id="PF25594">
    <property type="entry name" value="GldB_lipo"/>
    <property type="match status" value="1"/>
</dbReference>
<protein>
    <submittedName>
        <fullName evidence="1">Gliding motility protein</fullName>
    </submittedName>
</protein>
<proteinExistence type="predicted"/>
<organism evidence="1">
    <name type="scientific">uncultured Flavobacteriia bacterium</name>
    <dbReference type="NCBI Taxonomy" id="212695"/>
    <lineage>
        <taxon>Bacteria</taxon>
        <taxon>Pseudomonadati</taxon>
        <taxon>Bacteroidota</taxon>
        <taxon>Flavobacteriia</taxon>
        <taxon>environmental samples</taxon>
    </lineage>
</organism>
<dbReference type="PROSITE" id="PS51257">
    <property type="entry name" value="PROKAR_LIPOPROTEIN"/>
    <property type="match status" value="1"/>
</dbReference>
<gene>
    <name evidence="1" type="primary">gldB</name>
    <name evidence="1" type="ORF">VIS_S3CDB30004</name>
</gene>
<dbReference type="AlphaFoldDB" id="H6RFY4"/>
<name>H6RFY4_9BACT</name>
<dbReference type="InterPro" id="IPR019853">
    <property type="entry name" value="GldB-like"/>
</dbReference>
<accession>H6RFY4</accession>
<sequence>MRFFQMILLVLFSFCACDIDKIEEIDISNIEVDFLVKRFDIDYYTAINGNIYDLKSTYPYFFPEEITDSITLSKINNKDEQELFYETQRVFKDFSLFKEQFSNLFKHVKYYNTKFKAPTVVTMLTNIDYDSRVIYADSLLLLSLDVYLGENHRFYNDYPKYIKNKNTKEHLIVDAANEIIRRQISKSTERSLVGKMIYEGKKMYLLDIYLPGISAKEKIGYDTDKLNWARSNEEQIWSYFIEKKLLFSTDRNLNKRFLEIAPFSKFYMEQDNLSPGGVGVWVGWQIVTSYMKHNDVSLQQLLQINELDLFKKSKYKPRK</sequence>
<reference evidence="1" key="2">
    <citation type="submission" date="2012-02" db="EMBL/GenBank/DDBJ databases">
        <authorList>
            <person name="Genoscope - CEA"/>
        </authorList>
    </citation>
    <scope>NUCLEOTIDE SEQUENCE</scope>
</reference>